<feature type="compositionally biased region" description="Basic and acidic residues" evidence="1">
    <location>
        <begin position="1253"/>
        <end position="1294"/>
    </location>
</feature>
<name>A0A8T0FUW1_ARGBR</name>
<feature type="compositionally biased region" description="Basic and acidic residues" evidence="1">
    <location>
        <begin position="731"/>
        <end position="741"/>
    </location>
</feature>
<evidence type="ECO:0000256" key="1">
    <source>
        <dbReference type="SAM" id="MobiDB-lite"/>
    </source>
</evidence>
<keyword evidence="3" id="KW-1185">Reference proteome</keyword>
<feature type="region of interest" description="Disordered" evidence="1">
    <location>
        <begin position="554"/>
        <end position="577"/>
    </location>
</feature>
<feature type="compositionally biased region" description="Basic and acidic residues" evidence="1">
    <location>
        <begin position="560"/>
        <end position="575"/>
    </location>
</feature>
<reference evidence="2" key="1">
    <citation type="journal article" date="2020" name="bioRxiv">
        <title>Chromosome-level reference genome of the European wasp spider Argiope bruennichi: a resource for studies on range expansion and evolutionary adaptation.</title>
        <authorList>
            <person name="Sheffer M.M."/>
            <person name="Hoppe A."/>
            <person name="Krehenwinkel H."/>
            <person name="Uhl G."/>
            <person name="Kuss A.W."/>
            <person name="Jensen L."/>
            <person name="Jensen C."/>
            <person name="Gillespie R.G."/>
            <person name="Hoff K.J."/>
            <person name="Prost S."/>
        </authorList>
    </citation>
    <scope>NUCLEOTIDE SEQUENCE</scope>
</reference>
<feature type="compositionally biased region" description="Basic and acidic residues" evidence="1">
    <location>
        <begin position="1077"/>
        <end position="1096"/>
    </location>
</feature>
<feature type="compositionally biased region" description="Acidic residues" evidence="1">
    <location>
        <begin position="625"/>
        <end position="634"/>
    </location>
</feature>
<gene>
    <name evidence="2" type="ORF">HNY73_004134</name>
</gene>
<proteinExistence type="predicted"/>
<feature type="region of interest" description="Disordered" evidence="1">
    <location>
        <begin position="619"/>
        <end position="648"/>
    </location>
</feature>
<feature type="compositionally biased region" description="Basic and acidic residues" evidence="1">
    <location>
        <begin position="1226"/>
        <end position="1245"/>
    </location>
</feature>
<organism evidence="2 3">
    <name type="scientific">Argiope bruennichi</name>
    <name type="common">Wasp spider</name>
    <name type="synonym">Aranea bruennichi</name>
    <dbReference type="NCBI Taxonomy" id="94029"/>
    <lineage>
        <taxon>Eukaryota</taxon>
        <taxon>Metazoa</taxon>
        <taxon>Ecdysozoa</taxon>
        <taxon>Arthropoda</taxon>
        <taxon>Chelicerata</taxon>
        <taxon>Arachnida</taxon>
        <taxon>Araneae</taxon>
        <taxon>Araneomorphae</taxon>
        <taxon>Entelegynae</taxon>
        <taxon>Araneoidea</taxon>
        <taxon>Araneidae</taxon>
        <taxon>Argiope</taxon>
    </lineage>
</organism>
<dbReference type="PANTHER" id="PTHR17985:SF8">
    <property type="entry name" value="TRANSPORT AND GOLGI ORGANIZATION PROTEIN 2 HOMOLOG"/>
    <property type="match status" value="1"/>
</dbReference>
<protein>
    <submittedName>
        <fullName evidence="2">Transport and Golgi organization protein 2 like protein</fullName>
    </submittedName>
</protein>
<dbReference type="GO" id="GO:0009306">
    <property type="term" value="P:protein secretion"/>
    <property type="evidence" value="ECO:0007669"/>
    <property type="project" value="TreeGrafter"/>
</dbReference>
<feature type="region of interest" description="Disordered" evidence="1">
    <location>
        <begin position="1072"/>
        <end position="1096"/>
    </location>
</feature>
<sequence length="1742" mass="199082">MCMLFLYVNPNPGANGFYLILANTRDEFFYRPSRVGHFWEHNPNIIGGMDFEEGKQGGTWLAMNTSGQVATLLNLMRPLSDMDGTKKDRGFLAVKFLESGIDGVNYLQRLRREADMYQSFLLVTIDVKPMMGDVTAAYYTNDGDEGPVILKKGVHVFGNSSPSQPWKKVNAAKQMFEEVISRQPNSSQKEELLSDIFRVLRNDTLHYPDEQLDRDTEGRPEEYVKQLSAIFIKPEQGIYGSRMECTQNPNLAVVIYKLPKHLTKEAMKKVTEVVSEVDIELSFNDSSGQKIYFYQYSPVRKLIELKKLQIRSELYYIYPIVTNLTVHGAREYAHENSHEFDKLKYLMSLRGRISDIYVTEVRIDDRKIPTQNYRVILQLIENKNSLPKNLLDGVHLKDKVFTVTFFCRHCREENHLRTECISFNKDSLVGSINAELSYTMVKKSVFSAMNIARTSFFRRNSVDSSRGHGPKDSSSLNPQSTEKEIPSFSLKRPIKKECQEEDNESLIINYNGKRINSLILKRPIEEECGKDENKGYVTKKRRLLSSLEVGCQSLKNGSHSKQDGHHSLKDGGHSSDDEDISIEYERILSKNADYSLKEGQSLINGGYLLKDRVDALKDRNHSTEDASDSLEDDGSSLKDGNNSAEDRSYSVEYKKHFTEDGKHSIEDGKHSIEDGKHSIEDGNYSIEDGGGGSLENRGNSAEDGGGSLENGDNSAEDGGGSLENGDNSAENENHLIEDKSLSLEVGGHSSKDKGHSPEYKNHSLEVRGDSKEDENEDDDIVIVYHHIGNSQCKSKEILNENMNDEVAASIKNDKITVIEESALEEIKNEPETDLNAEGNIQFLMNTDANLIEVNENRDKYFENIIFGKEMMESLTNTGQDLENVLLDKENGNDDLNLPNENLEEFVLDEKNAGNILEQQTDASEKNVDSVRNLQTQLRENVGNLVVGEGNTEDIPNLVTHPSDGQEKNIIHEAIGQNVLNLQNHPSENVEKIIGEENEGDEQKVQTILRDYLEKFCIKEESAMDLKTQPQKRKRFISAPELWFKEETDTLPYDEPKRMRTFVIPDLYPCSEETDPIPVKESDKEKHERNNLTEKTSFDDKTLTESAVKKEEIEDNFADNEIAKESLGKEERTAQNNEIEVITLEDDDGEKCLSEKNENCVKDEKMEEAFLVDDEKEKNLTGIGKTTVKCEEIEIFLIKDIDKEKRFSDKNKSIVKNEKTEEDNPVDNEKEKRFSDKNKSIVKNEKTEEDNPVDNEKEKRLSDKDESIIKKEKTEENYLVGDGKEKRLSDKVENIAKNEETDDNYAVVDEKGKKLPEKDENTVKVKEIEVIFLEDGEKEKFDDEEDKTLSESAIKKEEIEDNFADDEIAKESLEKEERTPQNNEIEVIILEDDEGDFFPEKDLSKNVESSVKDEKMEETLTVDHEKEKCLSKKDRIIVKNEIREENFQVNEEKERKLPEIGESSLKNEVEIIFMKGDEREKKFPETGDTVNNGEFEIILLDGDETDKHPSEKEKSTPKNGELEVIYLKDDGIFQIVYYASKKKHLSEKKKSTLRNEGIEMFFTREDDEDAKLKMIKELFGLELNHDAPKITPNETKEEEIKNKGNDNYPRIVKFDEKALKMSIHMNPSGKRTAADSNSNEVDIKTILRSTIEKAPGVSDPRQVESFLNCVKCKRHPNKLARAFSPDVSKLISQLHQINVIFKQGSQNPNFHLNVKNYSGWLWDLILRMEGHKHCEKCNPEVKK</sequence>
<comment type="caution">
    <text evidence="2">The sequence shown here is derived from an EMBL/GenBank/DDBJ whole genome shotgun (WGS) entry which is preliminary data.</text>
</comment>
<evidence type="ECO:0000313" key="2">
    <source>
        <dbReference type="EMBL" id="KAF8792553.1"/>
    </source>
</evidence>
<feature type="region of interest" description="Disordered" evidence="1">
    <location>
        <begin position="660"/>
        <end position="775"/>
    </location>
</feature>
<feature type="compositionally biased region" description="Basic and acidic residues" evidence="1">
    <location>
        <begin position="749"/>
        <end position="770"/>
    </location>
</feature>
<dbReference type="EMBL" id="JABXBU010000003">
    <property type="protein sequence ID" value="KAF8792553.1"/>
    <property type="molecule type" value="Genomic_DNA"/>
</dbReference>
<dbReference type="Pfam" id="PF05742">
    <property type="entry name" value="TANGO2"/>
    <property type="match status" value="1"/>
</dbReference>
<reference evidence="2" key="2">
    <citation type="submission" date="2020-06" db="EMBL/GenBank/DDBJ databases">
        <authorList>
            <person name="Sheffer M."/>
        </authorList>
    </citation>
    <scope>NUCLEOTIDE SEQUENCE</scope>
</reference>
<accession>A0A8T0FUW1</accession>
<evidence type="ECO:0000313" key="3">
    <source>
        <dbReference type="Proteomes" id="UP000807504"/>
    </source>
</evidence>
<dbReference type="PANTHER" id="PTHR17985">
    <property type="entry name" value="SER/THR-RICH PROTEIN T10 IN DGCR REGION"/>
    <property type="match status" value="1"/>
</dbReference>
<dbReference type="Proteomes" id="UP000807504">
    <property type="component" value="Unassembled WGS sequence"/>
</dbReference>
<feature type="region of interest" description="Disordered" evidence="1">
    <location>
        <begin position="1215"/>
        <end position="1294"/>
    </location>
</feature>
<dbReference type="InterPro" id="IPR008551">
    <property type="entry name" value="TANGO2"/>
</dbReference>
<dbReference type="GO" id="GO:0005794">
    <property type="term" value="C:Golgi apparatus"/>
    <property type="evidence" value="ECO:0007669"/>
    <property type="project" value="TreeGrafter"/>
</dbReference>
<dbReference type="GO" id="GO:0007030">
    <property type="term" value="P:Golgi organization"/>
    <property type="evidence" value="ECO:0007669"/>
    <property type="project" value="TreeGrafter"/>
</dbReference>
<feature type="region of interest" description="Disordered" evidence="1">
    <location>
        <begin position="461"/>
        <end position="488"/>
    </location>
</feature>
<feature type="compositionally biased region" description="Basic and acidic residues" evidence="1">
    <location>
        <begin position="660"/>
        <end position="680"/>
    </location>
</feature>